<gene>
    <name evidence="1" type="ORF">JD276_15330</name>
</gene>
<protein>
    <submittedName>
        <fullName evidence="1">Uncharacterized protein</fullName>
    </submittedName>
</protein>
<dbReference type="RefSeq" id="WP_200116539.1">
    <property type="nucleotide sequence ID" value="NZ_JAEHOH010000028.1"/>
</dbReference>
<evidence type="ECO:0000313" key="1">
    <source>
        <dbReference type="EMBL" id="MBK0420400.1"/>
    </source>
</evidence>
<dbReference type="EMBL" id="JAEHOH010000028">
    <property type="protein sequence ID" value="MBK0420400.1"/>
    <property type="molecule type" value="Genomic_DNA"/>
</dbReference>
<name>A0A934QAP0_9MICO</name>
<reference evidence="1" key="1">
    <citation type="submission" date="2020-12" db="EMBL/GenBank/DDBJ databases">
        <title>Leucobacter sp. CAS1, isolated from Chromium sludge.</title>
        <authorList>
            <person name="Xu Z."/>
        </authorList>
    </citation>
    <scope>NUCLEOTIDE SEQUENCE</scope>
    <source>
        <strain evidence="1">CSA1</strain>
    </source>
</reference>
<comment type="caution">
    <text evidence="1">The sequence shown here is derived from an EMBL/GenBank/DDBJ whole genome shotgun (WGS) entry which is preliminary data.</text>
</comment>
<organism evidence="1 2">
    <name type="scientific">Leucobacter chromiisoli</name>
    <dbReference type="NCBI Taxonomy" id="2796471"/>
    <lineage>
        <taxon>Bacteria</taxon>
        <taxon>Bacillati</taxon>
        <taxon>Actinomycetota</taxon>
        <taxon>Actinomycetes</taxon>
        <taxon>Micrococcales</taxon>
        <taxon>Microbacteriaceae</taxon>
        <taxon>Leucobacter</taxon>
    </lineage>
</organism>
<dbReference type="Proteomes" id="UP000608530">
    <property type="component" value="Unassembled WGS sequence"/>
</dbReference>
<sequence>MDDRVVLKDESLAAASAALAVATLTMAGGGAAPSVSLRSLTGIGEQVARFLQGVEIARHSLADAARAADLEVAGARQAGDELDTRIGRSLSPGFGALRGAP</sequence>
<evidence type="ECO:0000313" key="2">
    <source>
        <dbReference type="Proteomes" id="UP000608530"/>
    </source>
</evidence>
<proteinExistence type="predicted"/>
<accession>A0A934QAP0</accession>
<keyword evidence="2" id="KW-1185">Reference proteome</keyword>
<dbReference type="AlphaFoldDB" id="A0A934QAP0"/>